<feature type="transmembrane region" description="Helical" evidence="4">
    <location>
        <begin position="113"/>
        <end position="137"/>
    </location>
</feature>
<dbReference type="PANTHER" id="PTHR11328">
    <property type="entry name" value="MAJOR FACILITATOR SUPERFAMILY DOMAIN-CONTAINING PROTEIN"/>
    <property type="match status" value="1"/>
</dbReference>
<reference evidence="5 6" key="1">
    <citation type="submission" date="2018-08" db="EMBL/GenBank/DDBJ databases">
        <title>Vibrio isolated from the Eastern China Marginal Seas.</title>
        <authorList>
            <person name="Li Y."/>
        </authorList>
    </citation>
    <scope>NUCLEOTIDE SEQUENCE [LARGE SCALE GENOMIC DNA]</scope>
    <source>
        <strain evidence="5 6">BEI233</strain>
    </source>
</reference>
<dbReference type="NCBIfam" id="TIGR00792">
    <property type="entry name" value="gph"/>
    <property type="match status" value="1"/>
</dbReference>
<dbReference type="GO" id="GO:0005886">
    <property type="term" value="C:plasma membrane"/>
    <property type="evidence" value="ECO:0007669"/>
    <property type="project" value="TreeGrafter"/>
</dbReference>
<dbReference type="InterPro" id="IPR001927">
    <property type="entry name" value="Na/Gal_symport"/>
</dbReference>
<accession>A0A3A6QZR0</accession>
<evidence type="ECO:0000313" key="6">
    <source>
        <dbReference type="Proteomes" id="UP000273252"/>
    </source>
</evidence>
<keyword evidence="2" id="KW-0813">Transport</keyword>
<feature type="transmembrane region" description="Helical" evidence="4">
    <location>
        <begin position="271"/>
        <end position="290"/>
    </location>
</feature>
<evidence type="ECO:0000313" key="5">
    <source>
        <dbReference type="EMBL" id="RJX69403.1"/>
    </source>
</evidence>
<evidence type="ECO:0000256" key="4">
    <source>
        <dbReference type="SAM" id="Phobius"/>
    </source>
</evidence>
<name>A0A3A6QZR0_9VIBR</name>
<dbReference type="RefSeq" id="WP_120033030.1">
    <property type="nucleotide sequence ID" value="NZ_QVMU01000016.1"/>
</dbReference>
<proteinExistence type="inferred from homology"/>
<dbReference type="AlphaFoldDB" id="A0A3A6QZR0"/>
<protein>
    <submittedName>
        <fullName evidence="5">Melibiose:sodium transporter MelB</fullName>
    </submittedName>
</protein>
<feature type="transmembrane region" description="Helical" evidence="4">
    <location>
        <begin position="302"/>
        <end position="324"/>
    </location>
</feature>
<keyword evidence="4" id="KW-1133">Transmembrane helix</keyword>
<dbReference type="Gene3D" id="1.20.1250.20">
    <property type="entry name" value="MFS general substrate transporter like domains"/>
    <property type="match status" value="2"/>
</dbReference>
<feature type="transmembrane region" description="Helical" evidence="4">
    <location>
        <begin position="237"/>
        <end position="259"/>
    </location>
</feature>
<dbReference type="GO" id="GO:0015293">
    <property type="term" value="F:symporter activity"/>
    <property type="evidence" value="ECO:0007669"/>
    <property type="project" value="UniProtKB-KW"/>
</dbReference>
<feature type="transmembrane region" description="Helical" evidence="4">
    <location>
        <begin position="330"/>
        <end position="357"/>
    </location>
</feature>
<feature type="transmembrane region" description="Helical" evidence="4">
    <location>
        <begin position="157"/>
        <end position="179"/>
    </location>
</feature>
<comment type="similarity">
    <text evidence="1">Belongs to the sodium:galactoside symporter (TC 2.A.2) family.</text>
</comment>
<dbReference type="GO" id="GO:0006814">
    <property type="term" value="P:sodium ion transport"/>
    <property type="evidence" value="ECO:0007669"/>
    <property type="project" value="InterPro"/>
</dbReference>
<dbReference type="CDD" id="cd17332">
    <property type="entry name" value="MFS_MelB_like"/>
    <property type="match status" value="1"/>
</dbReference>
<keyword evidence="3" id="KW-0769">Symport</keyword>
<evidence type="ECO:0000256" key="2">
    <source>
        <dbReference type="ARBA" id="ARBA00022448"/>
    </source>
</evidence>
<dbReference type="SUPFAM" id="SSF103473">
    <property type="entry name" value="MFS general substrate transporter"/>
    <property type="match status" value="1"/>
</dbReference>
<dbReference type="OrthoDB" id="181905at2"/>
<dbReference type="EMBL" id="QVMU01000016">
    <property type="protein sequence ID" value="RJX69403.1"/>
    <property type="molecule type" value="Genomic_DNA"/>
</dbReference>
<dbReference type="InterPro" id="IPR039672">
    <property type="entry name" value="MFS_2"/>
</dbReference>
<dbReference type="GO" id="GO:0008643">
    <property type="term" value="P:carbohydrate transport"/>
    <property type="evidence" value="ECO:0007669"/>
    <property type="project" value="InterPro"/>
</dbReference>
<dbReference type="NCBIfam" id="NF007749">
    <property type="entry name" value="PRK10429.1"/>
    <property type="match status" value="1"/>
</dbReference>
<evidence type="ECO:0000256" key="1">
    <source>
        <dbReference type="ARBA" id="ARBA00009617"/>
    </source>
</evidence>
<keyword evidence="4" id="KW-0812">Transmembrane</keyword>
<feature type="transmembrane region" description="Helical" evidence="4">
    <location>
        <begin position="413"/>
        <end position="432"/>
    </location>
</feature>
<keyword evidence="6" id="KW-1185">Reference proteome</keyword>
<feature type="transmembrane region" description="Helical" evidence="4">
    <location>
        <begin position="378"/>
        <end position="401"/>
    </location>
</feature>
<evidence type="ECO:0000256" key="3">
    <source>
        <dbReference type="ARBA" id="ARBA00022847"/>
    </source>
</evidence>
<dbReference type="PANTHER" id="PTHR11328:SF36">
    <property type="entry name" value="MELIBIOSE PERMEASE"/>
    <property type="match status" value="1"/>
</dbReference>
<dbReference type="Proteomes" id="UP000273252">
    <property type="component" value="Unassembled WGS sequence"/>
</dbReference>
<gene>
    <name evidence="5" type="primary">melB</name>
    <name evidence="5" type="ORF">DZ860_15570</name>
</gene>
<feature type="transmembrane region" description="Helical" evidence="4">
    <location>
        <begin position="34"/>
        <end position="58"/>
    </location>
</feature>
<feature type="transmembrane region" description="Helical" evidence="4">
    <location>
        <begin position="85"/>
        <end position="107"/>
    </location>
</feature>
<dbReference type="InterPro" id="IPR036259">
    <property type="entry name" value="MFS_trans_sf"/>
</dbReference>
<feature type="transmembrane region" description="Helical" evidence="4">
    <location>
        <begin position="185"/>
        <end position="207"/>
    </location>
</feature>
<organism evidence="5 6">
    <name type="scientific">Vibrio sinensis</name>
    <dbReference type="NCBI Taxonomy" id="2302434"/>
    <lineage>
        <taxon>Bacteria</taxon>
        <taxon>Pseudomonadati</taxon>
        <taxon>Pseudomonadota</taxon>
        <taxon>Gammaproteobacteria</taxon>
        <taxon>Vibrionales</taxon>
        <taxon>Vibrionaceae</taxon>
        <taxon>Vibrio</taxon>
    </lineage>
</organism>
<keyword evidence="4" id="KW-0472">Membrane</keyword>
<comment type="caution">
    <text evidence="5">The sequence shown here is derived from an EMBL/GenBank/DDBJ whole genome shotgun (WGS) entry which is preliminary data.</text>
</comment>
<sequence length="455" mass="49886">MSTTTSNQKVSMKTKLSFGFGGFGKDWGLNMINIFLMIYYTDVVGVSPVFIGSVFLIARIWDTINDPILGYIVARTNSRWGKYKPWILVGNILNAICIVALFSAHLLEGNTQLIFIAVTYVAWGMTYTLLDAPFWSLVPTITLDKKEREGLMPYPRLFATAASYIVGGIGVYAIHFLGAGDQGTGYMMFGVVAAVLAILSAIVACTWTEQKVEEKANTASVFSLKSAKDLILKNDQFLMLIAIGLCYNIAMNFVNGLNLYFFKYVLGDETLFSISMMWGGIFGVLSLVFFKPLIDNLGRENLFKGALIAPVISAGILFITANYAQGSTAMIGLAGIFNGLSNAIYWLLILVMVADSVDYGDTKLGMRSESILYSMNTLVSKCSGALVGFLVGIALTVIGYVPNQVQSAETISGLQFIYIAPTVLCLVAYLIYKKWYTLNGQQLDDIQVELHTKYA</sequence>
<dbReference type="Pfam" id="PF13347">
    <property type="entry name" value="MFS_2"/>
    <property type="match status" value="1"/>
</dbReference>